<dbReference type="Proteomes" id="UP000013065">
    <property type="component" value="Unassembled WGS sequence"/>
</dbReference>
<organism evidence="1 2">
    <name type="scientific">Acinetobacter seifertii</name>
    <dbReference type="NCBI Taxonomy" id="1530123"/>
    <lineage>
        <taxon>Bacteria</taxon>
        <taxon>Pseudomonadati</taxon>
        <taxon>Pseudomonadota</taxon>
        <taxon>Gammaproteobacteria</taxon>
        <taxon>Moraxellales</taxon>
        <taxon>Moraxellaceae</taxon>
        <taxon>Acinetobacter</taxon>
        <taxon>Acinetobacter calcoaceticus/baumannii complex</taxon>
    </lineage>
</organism>
<dbReference type="EMBL" id="APOO01000022">
    <property type="protein sequence ID" value="ENU42353.1"/>
    <property type="molecule type" value="Genomic_DNA"/>
</dbReference>
<dbReference type="AlphaFoldDB" id="N8S424"/>
<protein>
    <submittedName>
        <fullName evidence="1">Uncharacterized protein</fullName>
    </submittedName>
</protein>
<evidence type="ECO:0000313" key="2">
    <source>
        <dbReference type="Proteomes" id="UP000013065"/>
    </source>
</evidence>
<dbReference type="PANTHER" id="PTHR36919:SF3">
    <property type="entry name" value="BLL5882 PROTEIN"/>
    <property type="match status" value="1"/>
</dbReference>
<accession>N8S424</accession>
<evidence type="ECO:0000313" key="1">
    <source>
        <dbReference type="EMBL" id="ENU42353.1"/>
    </source>
</evidence>
<dbReference type="InterPro" id="IPR019223">
    <property type="entry name" value="DUF2147"/>
</dbReference>
<dbReference type="Pfam" id="PF09917">
    <property type="entry name" value="DUF2147"/>
    <property type="match status" value="1"/>
</dbReference>
<gene>
    <name evidence="1" type="ORF">F985_03241</name>
</gene>
<sequence length="147" mass="16528">MDMKKYLLLLLLSFYSIHSFASDKLHGSVWKTIDDETNQPRALVKFSEDKNGLLTANIEKILVPSEANKCTMCEGTYKNKSLVGLTIVKNLKSVGKNKYDKGSILDPQSDKTYRFSVTVSPDGEKLTARGYIGISAIGRNQTWYRVK</sequence>
<reference evidence="1 2" key="2">
    <citation type="journal article" date="2015" name="Int. J. Syst. Evol. Microbiol.">
        <title>Acinetobacter seifertii sp. nov., a member of the Acinetobacter calcoaceticus-Acinetobacter baumannii complex isolated from human clinical specimens.</title>
        <authorList>
            <person name="Nemec A."/>
            <person name="Krizova L."/>
            <person name="Maixnerova M."/>
            <person name="Sedo O."/>
            <person name="Brisse S."/>
            <person name="Higgins P.G."/>
        </authorList>
    </citation>
    <scope>NUCLEOTIDE SEQUENCE [LARGE SCALE GENOMIC DNA]</scope>
    <source>
        <strain evidence="1 2">NIPH 973</strain>
    </source>
</reference>
<dbReference type="Gene3D" id="2.40.128.520">
    <property type="match status" value="1"/>
</dbReference>
<dbReference type="PANTHER" id="PTHR36919">
    <property type="entry name" value="BLR1215 PROTEIN"/>
    <property type="match status" value="1"/>
</dbReference>
<dbReference type="PATRIC" id="fig|520709.3.peg.3186"/>
<comment type="caution">
    <text evidence="1">The sequence shown here is derived from an EMBL/GenBank/DDBJ whole genome shotgun (WGS) entry which is preliminary data.</text>
</comment>
<reference evidence="2" key="1">
    <citation type="submission" date="2013-02" db="EMBL/GenBank/DDBJ databases">
        <title>The Genome Sequence of Acinetobacter sp. NIPH 973.</title>
        <authorList>
            <consortium name="The Broad Institute Genome Sequencing Platform"/>
            <consortium name="The Broad Institute Genome Sequencing Center for Infectious Disease"/>
            <person name="Cerqueira G."/>
            <person name="Feldgarden M."/>
            <person name="Courvalin P."/>
            <person name="Perichon B."/>
            <person name="Grillot-Courvalin C."/>
            <person name="Clermont D."/>
            <person name="Rocha E."/>
            <person name="Yoon E.-J."/>
            <person name="Nemec A."/>
            <person name="Walker B."/>
            <person name="Young S.K."/>
            <person name="Zeng Q."/>
            <person name="Gargeya S."/>
            <person name="Fitzgerald M."/>
            <person name="Haas B."/>
            <person name="Abouelleil A."/>
            <person name="Alvarado L."/>
            <person name="Arachchi H.M."/>
            <person name="Berlin A.M."/>
            <person name="Chapman S.B."/>
            <person name="Dewar J."/>
            <person name="Goldberg J."/>
            <person name="Griggs A."/>
            <person name="Gujja S."/>
            <person name="Hansen M."/>
            <person name="Howarth C."/>
            <person name="Imamovic A."/>
            <person name="Larimer J."/>
            <person name="McCowan C."/>
            <person name="Murphy C."/>
            <person name="Neiman D."/>
            <person name="Pearson M."/>
            <person name="Priest M."/>
            <person name="Roberts A."/>
            <person name="Saif S."/>
            <person name="Shea T."/>
            <person name="Sisk P."/>
            <person name="Sykes S."/>
            <person name="Wortman J."/>
            <person name="Nusbaum C."/>
            <person name="Birren B."/>
        </authorList>
    </citation>
    <scope>NUCLEOTIDE SEQUENCE [LARGE SCALE GENOMIC DNA]</scope>
    <source>
        <strain evidence="2">NIPH 973</strain>
    </source>
</reference>
<name>N8S424_9GAMM</name>
<proteinExistence type="predicted"/>
<dbReference type="HOGENOM" id="CLU_108869_0_1_6"/>